<accession>C0BW31</accession>
<dbReference type="STRING" id="553973.CLOHYLEM_04060"/>
<evidence type="ECO:0000256" key="1">
    <source>
        <dbReference type="PROSITE-ProRule" id="PRU00110"/>
    </source>
</evidence>
<evidence type="ECO:0000313" key="4">
    <source>
        <dbReference type="Proteomes" id="UP000004893"/>
    </source>
</evidence>
<dbReference type="GO" id="GO:0000160">
    <property type="term" value="P:phosphorelay signal transduction system"/>
    <property type="evidence" value="ECO:0007669"/>
    <property type="project" value="InterPro"/>
</dbReference>
<feature type="modified residue" description="Phosphohistidine" evidence="1">
    <location>
        <position position="69"/>
    </location>
</feature>
<comment type="caution">
    <text evidence="3">The sequence shown here is derived from an EMBL/GenBank/DDBJ whole genome shotgun (WGS) entry which is preliminary data.</text>
</comment>
<evidence type="ECO:0000259" key="2">
    <source>
        <dbReference type="PROSITE" id="PS50894"/>
    </source>
</evidence>
<dbReference type="AlphaFoldDB" id="C0BW31"/>
<feature type="domain" description="HPt" evidence="2">
    <location>
        <begin position="30"/>
        <end position="124"/>
    </location>
</feature>
<organism evidence="3 4">
    <name type="scientific">[Clostridium] hylemonae DSM 15053</name>
    <dbReference type="NCBI Taxonomy" id="553973"/>
    <lineage>
        <taxon>Bacteria</taxon>
        <taxon>Bacillati</taxon>
        <taxon>Bacillota</taxon>
        <taxon>Clostridia</taxon>
        <taxon>Lachnospirales</taxon>
        <taxon>Lachnospiraceae</taxon>
    </lineage>
</organism>
<dbReference type="HOGENOM" id="CLU_131453_1_0_9"/>
<dbReference type="Gene3D" id="1.20.120.160">
    <property type="entry name" value="HPT domain"/>
    <property type="match status" value="1"/>
</dbReference>
<dbReference type="PROSITE" id="PS50894">
    <property type="entry name" value="HPT"/>
    <property type="match status" value="1"/>
</dbReference>
<gene>
    <name evidence="3" type="ORF">CLOHYLEM_04060</name>
</gene>
<dbReference type="Proteomes" id="UP000004893">
    <property type="component" value="Unassembled WGS sequence"/>
</dbReference>
<keyword evidence="4" id="KW-1185">Reference proteome</keyword>
<reference evidence="3" key="1">
    <citation type="submission" date="2009-02" db="EMBL/GenBank/DDBJ databases">
        <authorList>
            <person name="Fulton L."/>
            <person name="Clifton S."/>
            <person name="Fulton B."/>
            <person name="Xu J."/>
            <person name="Minx P."/>
            <person name="Pepin K.H."/>
            <person name="Johnson M."/>
            <person name="Bhonagiri V."/>
            <person name="Nash W.E."/>
            <person name="Mardis E.R."/>
            <person name="Wilson R.K."/>
        </authorList>
    </citation>
    <scope>NUCLEOTIDE SEQUENCE [LARGE SCALE GENOMIC DNA]</scope>
    <source>
        <strain evidence="3">DSM 15053</strain>
    </source>
</reference>
<protein>
    <submittedName>
        <fullName evidence="3">Hpt domain protein</fullName>
    </submittedName>
</protein>
<dbReference type="InterPro" id="IPR036641">
    <property type="entry name" value="HPT_dom_sf"/>
</dbReference>
<proteinExistence type="predicted"/>
<sequence length="128" mass="14258">MIRRIERMDEVQEIMKSYGMDGEATMRRFMGNTKLYIKLLDMLPADNSIHELDDALSAGDLDKAFEAAHTLKGVAGNLGLSPLYDAVCVIVEPLRKREAMDGYPALFGAVQKEFKNALAMLEALKNYG</sequence>
<dbReference type="SUPFAM" id="SSF47226">
    <property type="entry name" value="Histidine-containing phosphotransfer domain, HPT domain"/>
    <property type="match status" value="1"/>
</dbReference>
<dbReference type="InterPro" id="IPR008207">
    <property type="entry name" value="Sig_transdc_His_kin_Hpt_dom"/>
</dbReference>
<dbReference type="EMBL" id="ABYI02000003">
    <property type="protein sequence ID" value="EEG75894.1"/>
    <property type="molecule type" value="Genomic_DNA"/>
</dbReference>
<dbReference type="eggNOG" id="COG2198">
    <property type="taxonomic scope" value="Bacteria"/>
</dbReference>
<keyword evidence="1" id="KW-0597">Phosphoprotein</keyword>
<dbReference type="SMART" id="SM00073">
    <property type="entry name" value="HPT"/>
    <property type="match status" value="1"/>
</dbReference>
<dbReference type="Pfam" id="PF01627">
    <property type="entry name" value="Hpt"/>
    <property type="match status" value="1"/>
</dbReference>
<dbReference type="CDD" id="cd00088">
    <property type="entry name" value="HPT"/>
    <property type="match status" value="1"/>
</dbReference>
<evidence type="ECO:0000313" key="3">
    <source>
        <dbReference type="EMBL" id="EEG75894.1"/>
    </source>
</evidence>
<reference evidence="3" key="2">
    <citation type="submission" date="2013-06" db="EMBL/GenBank/DDBJ databases">
        <title>Draft genome sequence of Clostridium hylemonae (DSM 15053).</title>
        <authorList>
            <person name="Sudarsanam P."/>
            <person name="Ley R."/>
            <person name="Guruge J."/>
            <person name="Turnbaugh P.J."/>
            <person name="Mahowald M."/>
            <person name="Liep D."/>
            <person name="Gordon J."/>
        </authorList>
    </citation>
    <scope>NUCLEOTIDE SEQUENCE</scope>
    <source>
        <strain evidence="3">DSM 15053</strain>
    </source>
</reference>
<name>C0BW31_9FIRM</name>